<reference evidence="3" key="1">
    <citation type="journal article" date="2021" name="Gut Microbes">
        <title>A synthetic consortium of 100 gut commensals modulates the composition and function in a colon model of the microbiome of elderly subjects.</title>
        <authorList>
            <person name="Perez M."/>
            <person name="Ntemiri A."/>
            <person name="Tan H."/>
            <person name="Harris H.M.B."/>
            <person name="Roager H.M."/>
            <person name="Ribiere C."/>
            <person name="O'Toole P.W."/>
        </authorList>
    </citation>
    <scope>NUCLEOTIDE SEQUENCE</scope>
    <source>
        <strain evidence="3">MCC335</strain>
    </source>
</reference>
<evidence type="ECO:0000259" key="2">
    <source>
        <dbReference type="PROSITE" id="PS50943"/>
    </source>
</evidence>
<dbReference type="InterPro" id="IPR001387">
    <property type="entry name" value="Cro/C1-type_HTH"/>
</dbReference>
<dbReference type="Pfam" id="PF01381">
    <property type="entry name" value="HTH_3"/>
    <property type="match status" value="1"/>
</dbReference>
<dbReference type="AlphaFoldDB" id="A0AA41FK25"/>
<dbReference type="InterPro" id="IPR010982">
    <property type="entry name" value="Lambda_DNA-bd_dom_sf"/>
</dbReference>
<protein>
    <submittedName>
        <fullName evidence="3">Helix-turn-helix domain-containing protein</fullName>
    </submittedName>
</protein>
<dbReference type="GO" id="GO:0005829">
    <property type="term" value="C:cytosol"/>
    <property type="evidence" value="ECO:0007669"/>
    <property type="project" value="TreeGrafter"/>
</dbReference>
<comment type="caution">
    <text evidence="3">The sequence shown here is derived from an EMBL/GenBank/DDBJ whole genome shotgun (WGS) entry which is preliminary data.</text>
</comment>
<dbReference type="PANTHER" id="PTHR46797">
    <property type="entry name" value="HTH-TYPE TRANSCRIPTIONAL REGULATOR"/>
    <property type="match status" value="1"/>
</dbReference>
<dbReference type="Proteomes" id="UP000708338">
    <property type="component" value="Unassembled WGS sequence"/>
</dbReference>
<dbReference type="EMBL" id="WQPS01000115">
    <property type="protein sequence ID" value="MBT9812960.1"/>
    <property type="molecule type" value="Genomic_DNA"/>
</dbReference>
<sequence length="124" mass="14227">MLIISIKYYMSTKDCRAMNRRAFGNRLRQARVEQNYTADMLSEKCNMNVSFLRQIECGIKLPSIENLVILCNALQVSPAFLLQDSLDITENEQLNNLIDKLKSISPKQMDIVVPTVRALIDNFN</sequence>
<accession>A0AA41FK25</accession>
<keyword evidence="1" id="KW-0238">DNA-binding</keyword>
<feature type="domain" description="HTH cro/C1-type" evidence="2">
    <location>
        <begin position="27"/>
        <end position="81"/>
    </location>
</feature>
<dbReference type="CDD" id="cd00093">
    <property type="entry name" value="HTH_XRE"/>
    <property type="match status" value="1"/>
</dbReference>
<evidence type="ECO:0000313" key="3">
    <source>
        <dbReference type="EMBL" id="MBT9812960.1"/>
    </source>
</evidence>
<dbReference type="Gene3D" id="1.10.260.40">
    <property type="entry name" value="lambda repressor-like DNA-binding domains"/>
    <property type="match status" value="1"/>
</dbReference>
<dbReference type="SUPFAM" id="SSF47413">
    <property type="entry name" value="lambda repressor-like DNA-binding domains"/>
    <property type="match status" value="1"/>
</dbReference>
<organism evidence="3 4">
    <name type="scientific">Enterocloster citroniae</name>
    <dbReference type="NCBI Taxonomy" id="358743"/>
    <lineage>
        <taxon>Bacteria</taxon>
        <taxon>Bacillati</taxon>
        <taxon>Bacillota</taxon>
        <taxon>Clostridia</taxon>
        <taxon>Lachnospirales</taxon>
        <taxon>Lachnospiraceae</taxon>
        <taxon>Enterocloster</taxon>
    </lineage>
</organism>
<dbReference type="GO" id="GO:0003700">
    <property type="term" value="F:DNA-binding transcription factor activity"/>
    <property type="evidence" value="ECO:0007669"/>
    <property type="project" value="TreeGrafter"/>
</dbReference>
<proteinExistence type="predicted"/>
<name>A0AA41FK25_9FIRM</name>
<dbReference type="PROSITE" id="PS50943">
    <property type="entry name" value="HTH_CROC1"/>
    <property type="match status" value="1"/>
</dbReference>
<evidence type="ECO:0000256" key="1">
    <source>
        <dbReference type="ARBA" id="ARBA00023125"/>
    </source>
</evidence>
<dbReference type="PANTHER" id="PTHR46797:SF1">
    <property type="entry name" value="METHYLPHOSPHONATE SYNTHASE"/>
    <property type="match status" value="1"/>
</dbReference>
<evidence type="ECO:0000313" key="4">
    <source>
        <dbReference type="Proteomes" id="UP000708338"/>
    </source>
</evidence>
<dbReference type="GO" id="GO:0003677">
    <property type="term" value="F:DNA binding"/>
    <property type="evidence" value="ECO:0007669"/>
    <property type="project" value="UniProtKB-KW"/>
</dbReference>
<dbReference type="InterPro" id="IPR050807">
    <property type="entry name" value="TransReg_Diox_bact_type"/>
</dbReference>
<gene>
    <name evidence="3" type="ORF">GPL26_25635</name>
</gene>
<dbReference type="SMART" id="SM00530">
    <property type="entry name" value="HTH_XRE"/>
    <property type="match status" value="1"/>
</dbReference>